<feature type="region of interest" description="Disordered" evidence="1">
    <location>
        <begin position="42"/>
        <end position="109"/>
    </location>
</feature>
<accession>A0ABR2W938</accession>
<proteinExistence type="predicted"/>
<dbReference type="InterPro" id="IPR001005">
    <property type="entry name" value="SANT/Myb"/>
</dbReference>
<evidence type="ECO:0000259" key="2">
    <source>
        <dbReference type="PROSITE" id="PS50090"/>
    </source>
</evidence>
<name>A0ABR2W938_9FUNG</name>
<feature type="compositionally biased region" description="Acidic residues" evidence="1">
    <location>
        <begin position="99"/>
        <end position="109"/>
    </location>
</feature>
<comment type="caution">
    <text evidence="3">The sequence shown here is derived from an EMBL/GenBank/DDBJ whole genome shotgun (WGS) entry which is preliminary data.</text>
</comment>
<dbReference type="Pfam" id="PF00249">
    <property type="entry name" value="Myb_DNA-binding"/>
    <property type="match status" value="1"/>
</dbReference>
<dbReference type="CDD" id="cd00167">
    <property type="entry name" value="SANT"/>
    <property type="match status" value="1"/>
</dbReference>
<feature type="compositionally biased region" description="Basic residues" evidence="1">
    <location>
        <begin position="63"/>
        <end position="72"/>
    </location>
</feature>
<gene>
    <name evidence="3" type="ORF">K7432_002193</name>
</gene>
<sequence>MPSKAEALNEYEIQRQENIKRNRELLLSLSLVTETSNVQENSVLEANTSSVQSKPPTDEPKVVRKRTQRKKPEKAAVKVNPGPSRISKRLKGEGPTSEIPEENQEDDSVPELDNVLKPAEEFFSNEIADNAIKVSGKYKGWIDPELMERHGFEASAAEAWEKNGGGKFSFKDPLGTGEKKGRKGKKNANGWSDAKLVASKLFKKNPNAYFYRHVEPGIEQWTGDWTEEEKSQFLKVATEFGCGDKWGLFSSYISHRVGYQCSNFYRQYVLPEGLIFDPNYQFTTSGRAIYVGPHMKSGKAIRELQEL</sequence>
<dbReference type="SUPFAM" id="SSF46689">
    <property type="entry name" value="Homeodomain-like"/>
    <property type="match status" value="1"/>
</dbReference>
<reference evidence="3 4" key="1">
    <citation type="submission" date="2023-04" db="EMBL/GenBank/DDBJ databases">
        <title>Genome of Basidiobolus ranarum AG-B5.</title>
        <authorList>
            <person name="Stajich J.E."/>
            <person name="Carter-House D."/>
            <person name="Gryganskyi A."/>
        </authorList>
    </citation>
    <scope>NUCLEOTIDE SEQUENCE [LARGE SCALE GENOMIC DNA]</scope>
    <source>
        <strain evidence="3 4">AG-B5</strain>
    </source>
</reference>
<keyword evidence="4" id="KW-1185">Reference proteome</keyword>
<organism evidence="3 4">
    <name type="scientific">Basidiobolus ranarum</name>
    <dbReference type="NCBI Taxonomy" id="34480"/>
    <lineage>
        <taxon>Eukaryota</taxon>
        <taxon>Fungi</taxon>
        <taxon>Fungi incertae sedis</taxon>
        <taxon>Zoopagomycota</taxon>
        <taxon>Entomophthoromycotina</taxon>
        <taxon>Basidiobolomycetes</taxon>
        <taxon>Basidiobolales</taxon>
        <taxon>Basidiobolaceae</taxon>
        <taxon>Basidiobolus</taxon>
    </lineage>
</organism>
<feature type="compositionally biased region" description="Polar residues" evidence="1">
    <location>
        <begin position="42"/>
        <end position="55"/>
    </location>
</feature>
<evidence type="ECO:0000313" key="3">
    <source>
        <dbReference type="EMBL" id="KAK9723037.1"/>
    </source>
</evidence>
<evidence type="ECO:0000256" key="1">
    <source>
        <dbReference type="SAM" id="MobiDB-lite"/>
    </source>
</evidence>
<dbReference type="Gene3D" id="1.10.10.60">
    <property type="entry name" value="Homeodomain-like"/>
    <property type="match status" value="1"/>
</dbReference>
<evidence type="ECO:0000313" key="4">
    <source>
        <dbReference type="Proteomes" id="UP001479436"/>
    </source>
</evidence>
<feature type="domain" description="Myb-like" evidence="2">
    <location>
        <begin position="223"/>
        <end position="269"/>
    </location>
</feature>
<protein>
    <recommendedName>
        <fullName evidence="2">Myb-like domain-containing protein</fullName>
    </recommendedName>
</protein>
<dbReference type="PROSITE" id="PS50090">
    <property type="entry name" value="MYB_LIKE"/>
    <property type="match status" value="1"/>
</dbReference>
<dbReference type="Proteomes" id="UP001479436">
    <property type="component" value="Unassembled WGS sequence"/>
</dbReference>
<dbReference type="EMBL" id="JASJQH010006932">
    <property type="protein sequence ID" value="KAK9723037.1"/>
    <property type="molecule type" value="Genomic_DNA"/>
</dbReference>
<dbReference type="InterPro" id="IPR009057">
    <property type="entry name" value="Homeodomain-like_sf"/>
</dbReference>